<evidence type="ECO:0000313" key="7">
    <source>
        <dbReference type="EMBL" id="MFH8588924.1"/>
    </source>
</evidence>
<feature type="transmembrane region" description="Helical" evidence="5">
    <location>
        <begin position="349"/>
        <end position="369"/>
    </location>
</feature>
<organism evidence="7 8">
    <name type="scientific">Streptomyces celluloflavus</name>
    <dbReference type="NCBI Taxonomy" id="58344"/>
    <lineage>
        <taxon>Bacteria</taxon>
        <taxon>Bacillati</taxon>
        <taxon>Actinomycetota</taxon>
        <taxon>Actinomycetes</taxon>
        <taxon>Kitasatosporales</taxon>
        <taxon>Streptomycetaceae</taxon>
        <taxon>Streptomyces</taxon>
    </lineage>
</organism>
<dbReference type="RefSeq" id="WP_367437394.1">
    <property type="nucleotide sequence ID" value="NZ_CP108413.1"/>
</dbReference>
<evidence type="ECO:0000256" key="2">
    <source>
        <dbReference type="ARBA" id="ARBA00022692"/>
    </source>
</evidence>
<feature type="transmembrane region" description="Helical" evidence="5">
    <location>
        <begin position="232"/>
        <end position="253"/>
    </location>
</feature>
<dbReference type="InterPro" id="IPR011701">
    <property type="entry name" value="MFS"/>
</dbReference>
<reference evidence="7 8" key="1">
    <citation type="submission" date="2024-10" db="EMBL/GenBank/DDBJ databases">
        <title>The Natural Products Discovery Center: Release of the First 8490 Sequenced Strains for Exploring Actinobacteria Biosynthetic Diversity.</title>
        <authorList>
            <person name="Kalkreuter E."/>
            <person name="Kautsar S.A."/>
            <person name="Yang D."/>
            <person name="Bader C.D."/>
            <person name="Teijaro C.N."/>
            <person name="Fluegel L."/>
            <person name="Davis C.M."/>
            <person name="Simpson J.R."/>
            <person name="Lauterbach L."/>
            <person name="Steele A.D."/>
            <person name="Gui C."/>
            <person name="Meng S."/>
            <person name="Li G."/>
            <person name="Viehrig K."/>
            <person name="Ye F."/>
            <person name="Su P."/>
            <person name="Kiefer A.F."/>
            <person name="Nichols A."/>
            <person name="Cepeda A.J."/>
            <person name="Yan W."/>
            <person name="Fan B."/>
            <person name="Jiang Y."/>
            <person name="Adhikari A."/>
            <person name="Zheng C.-J."/>
            <person name="Schuster L."/>
            <person name="Cowan T.M."/>
            <person name="Smanski M.J."/>
            <person name="Chevrette M.G."/>
            <person name="De Carvalho L.P.S."/>
            <person name="Shen B."/>
        </authorList>
    </citation>
    <scope>NUCLEOTIDE SEQUENCE [LARGE SCALE GENOMIC DNA]</scope>
    <source>
        <strain evidence="7 8">NPDC018013</strain>
    </source>
</reference>
<dbReference type="InterPro" id="IPR036259">
    <property type="entry name" value="MFS_trans_sf"/>
</dbReference>
<dbReference type="Pfam" id="PF07690">
    <property type="entry name" value="MFS_1"/>
    <property type="match status" value="1"/>
</dbReference>
<evidence type="ECO:0000256" key="3">
    <source>
        <dbReference type="ARBA" id="ARBA00022989"/>
    </source>
</evidence>
<feature type="transmembrane region" description="Helical" evidence="5">
    <location>
        <begin position="21"/>
        <end position="38"/>
    </location>
</feature>
<keyword evidence="2 5" id="KW-0812">Transmembrane</keyword>
<dbReference type="Gene3D" id="1.20.1250.20">
    <property type="entry name" value="MFS general substrate transporter like domains"/>
    <property type="match status" value="1"/>
</dbReference>
<evidence type="ECO:0000313" key="8">
    <source>
        <dbReference type="Proteomes" id="UP001610990"/>
    </source>
</evidence>
<feature type="transmembrane region" description="Helical" evidence="5">
    <location>
        <begin position="88"/>
        <end position="121"/>
    </location>
</feature>
<evidence type="ECO:0000256" key="1">
    <source>
        <dbReference type="ARBA" id="ARBA00004651"/>
    </source>
</evidence>
<name>A0ABW7RPW4_9ACTN</name>
<evidence type="ECO:0000259" key="6">
    <source>
        <dbReference type="PROSITE" id="PS50850"/>
    </source>
</evidence>
<keyword evidence="3 5" id="KW-1133">Transmembrane helix</keyword>
<keyword evidence="8" id="KW-1185">Reference proteome</keyword>
<feature type="transmembrane region" description="Helical" evidence="5">
    <location>
        <begin position="58"/>
        <end position="76"/>
    </location>
</feature>
<comment type="caution">
    <text evidence="7">The sequence shown here is derived from an EMBL/GenBank/DDBJ whole genome shotgun (WGS) entry which is preliminary data.</text>
</comment>
<dbReference type="PANTHER" id="PTHR42910:SF1">
    <property type="entry name" value="MAJOR FACILITATOR SUPERFAMILY (MFS) PROFILE DOMAIN-CONTAINING PROTEIN"/>
    <property type="match status" value="1"/>
</dbReference>
<dbReference type="SUPFAM" id="SSF103473">
    <property type="entry name" value="MFS general substrate transporter"/>
    <property type="match status" value="1"/>
</dbReference>
<keyword evidence="4 5" id="KW-0472">Membrane</keyword>
<feature type="transmembrane region" description="Helical" evidence="5">
    <location>
        <begin position="310"/>
        <end position="328"/>
    </location>
</feature>
<dbReference type="CDD" id="cd17324">
    <property type="entry name" value="MFS_NepI_like"/>
    <property type="match status" value="1"/>
</dbReference>
<sequence>MIALDSDLVSGGTVRRPARRLILLLAATSAVTAANVYLSQPLLGAVAASLGVGPDLLGAVPTATQLGYAAGILLLVPAGDSHDRRRLILGLGTASALALAVCAAAPSAGWLIAASFAVGVLSPVPQLVTPLAVALADGADGGRGRTVGTVQGGLLIGVLASRAYSGSFADLAGWRAVYGCSAVLTLLLVLVLRRALPRVPAAAAVRYRDTLASLPRLFASAPLVRRVTVSGALVGIAFGAFWTTLTFLLVGHYHLGPTAIGLFGLLAAASAVASPYAGRAADRLGHRGALAMLIGLVVVGWLILLPGGTGLGWLIAGVIVLDVGVWGGQAASQTALFTLDPAIHNRLNTLYFTLRFLGIALGSLAGSLAWSAGGWPAVVATGAAATVAGLIVGVLPVRTPAAPRRI</sequence>
<feature type="transmembrane region" description="Helical" evidence="5">
    <location>
        <begin position="259"/>
        <end position="277"/>
    </location>
</feature>
<feature type="transmembrane region" description="Helical" evidence="5">
    <location>
        <begin position="284"/>
        <end position="304"/>
    </location>
</feature>
<dbReference type="PANTHER" id="PTHR42910">
    <property type="entry name" value="TRANSPORTER SCO4007-RELATED"/>
    <property type="match status" value="1"/>
</dbReference>
<protein>
    <submittedName>
        <fullName evidence="7">MFS transporter</fullName>
    </submittedName>
</protein>
<feature type="domain" description="Major facilitator superfamily (MFS) profile" evidence="6">
    <location>
        <begin position="21"/>
        <end position="400"/>
    </location>
</feature>
<dbReference type="EMBL" id="JBIRGH010000028">
    <property type="protein sequence ID" value="MFH8588924.1"/>
    <property type="molecule type" value="Genomic_DNA"/>
</dbReference>
<gene>
    <name evidence="7" type="ORF">ACH4GP_31855</name>
</gene>
<proteinExistence type="predicted"/>
<dbReference type="PROSITE" id="PS50850">
    <property type="entry name" value="MFS"/>
    <property type="match status" value="1"/>
</dbReference>
<accession>A0ABW7RPW4</accession>
<feature type="transmembrane region" description="Helical" evidence="5">
    <location>
        <begin position="375"/>
        <end position="397"/>
    </location>
</feature>
<feature type="transmembrane region" description="Helical" evidence="5">
    <location>
        <begin position="172"/>
        <end position="192"/>
    </location>
</feature>
<comment type="subcellular location">
    <subcellularLocation>
        <location evidence="1">Cell membrane</location>
        <topology evidence="1">Multi-pass membrane protein</topology>
    </subcellularLocation>
</comment>
<dbReference type="Proteomes" id="UP001610990">
    <property type="component" value="Unassembled WGS sequence"/>
</dbReference>
<evidence type="ECO:0000256" key="5">
    <source>
        <dbReference type="SAM" id="Phobius"/>
    </source>
</evidence>
<dbReference type="InterPro" id="IPR020846">
    <property type="entry name" value="MFS_dom"/>
</dbReference>
<evidence type="ECO:0000256" key="4">
    <source>
        <dbReference type="ARBA" id="ARBA00023136"/>
    </source>
</evidence>